<keyword evidence="11" id="KW-0732">Signal</keyword>
<keyword evidence="9" id="KW-0539">Nucleus</keyword>
<evidence type="ECO:0000256" key="2">
    <source>
        <dbReference type="ARBA" id="ARBA00004259"/>
    </source>
</evidence>
<keyword evidence="6" id="KW-0256">Endoplasmic reticulum</keyword>
<proteinExistence type="inferred from homology"/>
<comment type="subcellular location">
    <subcellularLocation>
        <location evidence="1">Endomembrane system</location>
        <topology evidence="1">Multi-pass membrane protein</topology>
    </subcellularLocation>
    <subcellularLocation>
        <location evidence="3">Endoplasmic reticulum membrane</location>
    </subcellularLocation>
    <subcellularLocation>
        <location evidence="2">Nucleus envelope</location>
    </subcellularLocation>
</comment>
<evidence type="ECO:0000256" key="3">
    <source>
        <dbReference type="ARBA" id="ARBA00004586"/>
    </source>
</evidence>
<evidence type="ECO:0000256" key="1">
    <source>
        <dbReference type="ARBA" id="ARBA00004127"/>
    </source>
</evidence>
<dbReference type="AlphaFoldDB" id="L0AWU1"/>
<dbReference type="Proteomes" id="UP000031512">
    <property type="component" value="Chromosome 1"/>
</dbReference>
<evidence type="ECO:0000256" key="11">
    <source>
        <dbReference type="SAM" id="SignalP"/>
    </source>
</evidence>
<dbReference type="GO" id="GO:0006629">
    <property type="term" value="P:lipid metabolic process"/>
    <property type="evidence" value="ECO:0007669"/>
    <property type="project" value="TreeGrafter"/>
</dbReference>
<comment type="similarity">
    <text evidence="4">Belongs to the TMEM43 family.</text>
</comment>
<dbReference type="STRING" id="1537102.L0AWU1"/>
<evidence type="ECO:0000256" key="7">
    <source>
        <dbReference type="ARBA" id="ARBA00022989"/>
    </source>
</evidence>
<evidence type="ECO:0000313" key="12">
    <source>
        <dbReference type="EMBL" id="AFZ79364.1"/>
    </source>
</evidence>
<evidence type="ECO:0000256" key="10">
    <source>
        <dbReference type="SAM" id="Phobius"/>
    </source>
</evidence>
<dbReference type="VEuPathDB" id="PiroplasmaDB:BEWA_022120"/>
<evidence type="ECO:0000256" key="9">
    <source>
        <dbReference type="ARBA" id="ARBA00023242"/>
    </source>
</evidence>
<feature type="transmembrane region" description="Helical" evidence="10">
    <location>
        <begin position="268"/>
        <end position="286"/>
    </location>
</feature>
<dbReference type="PANTHER" id="PTHR13416:SF2">
    <property type="entry name" value="TRANSMEMBRANE PROTEIN 43"/>
    <property type="match status" value="1"/>
</dbReference>
<dbReference type="PANTHER" id="PTHR13416">
    <property type="match status" value="1"/>
</dbReference>
<keyword evidence="13" id="KW-1185">Reference proteome</keyword>
<dbReference type="InterPro" id="IPR012430">
    <property type="entry name" value="TMEM43_fam"/>
</dbReference>
<dbReference type="KEGG" id="beq:BEWA_022120"/>
<dbReference type="GeneID" id="15803913"/>
<feature type="transmembrane region" description="Helical" evidence="10">
    <location>
        <begin position="298"/>
        <end position="320"/>
    </location>
</feature>
<protein>
    <recommendedName>
        <fullName evidence="14">Signal peptide-containing protein</fullName>
    </recommendedName>
</protein>
<dbReference type="GO" id="GO:0005637">
    <property type="term" value="C:nuclear inner membrane"/>
    <property type="evidence" value="ECO:0007669"/>
    <property type="project" value="TreeGrafter"/>
</dbReference>
<organism evidence="12 13">
    <name type="scientific">Theileria equi strain WA</name>
    <dbReference type="NCBI Taxonomy" id="1537102"/>
    <lineage>
        <taxon>Eukaryota</taxon>
        <taxon>Sar</taxon>
        <taxon>Alveolata</taxon>
        <taxon>Apicomplexa</taxon>
        <taxon>Aconoidasida</taxon>
        <taxon>Piroplasmida</taxon>
        <taxon>Theileriidae</taxon>
        <taxon>Theileria</taxon>
    </lineage>
</organism>
<sequence length="395" mass="44818">MYLLTLITVLALVAVLWNEINLSMNIRAVNDVTKASCVPSSENNGKIVHFTCDLSSSSVFYTPREFSNNIYSHNGIFLETKVEMYQWISHVGVFGKYYSGEFVDHIVDNGILNVFYKNPQFFPNIPGAGRMYTSKIKIGGYTIPKDSFVDIHEKQQLKLTDNMWYQPNIALPILDVNHLNTQVHGDALYTGDPLNPKIGDLRITFWGSTSTRFSIIGRQNASLLKDYSIEPIHFMDREMVLLSEGEYSVKALEAKILNKFESTESFNWGLRIFAFFLISYTIYVYYLSLKAPRSEMAIFVCSICAGGILICVAEAVIWFYREIYGPIMLLFTASALFAVLITTWKLNLFAKQYMRIDSSYFGLHSTYDSVRWSTASPTASIAVSSDQPLISSRNL</sequence>
<dbReference type="OrthoDB" id="365023at2759"/>
<dbReference type="Pfam" id="PF07787">
    <property type="entry name" value="TMEM43"/>
    <property type="match status" value="1"/>
</dbReference>
<accession>L0AWU1</accession>
<evidence type="ECO:0000256" key="5">
    <source>
        <dbReference type="ARBA" id="ARBA00022692"/>
    </source>
</evidence>
<gene>
    <name evidence="12" type="ORF">BEWA_022120</name>
</gene>
<reference evidence="12 13" key="1">
    <citation type="journal article" date="2012" name="BMC Genomics">
        <title>Comparative genomic analysis and phylogenetic position of Theileria equi.</title>
        <authorList>
            <person name="Kappmeyer L.S."/>
            <person name="Thiagarajan M."/>
            <person name="Herndon D.R."/>
            <person name="Ramsay J.D."/>
            <person name="Caler E."/>
            <person name="Djikeng A."/>
            <person name="Gillespie J.J."/>
            <person name="Lau A.O."/>
            <person name="Roalson E.H."/>
            <person name="Silva J.C."/>
            <person name="Silva M.G."/>
            <person name="Suarez C.E."/>
            <person name="Ueti M.W."/>
            <person name="Nene V.M."/>
            <person name="Mealey R.H."/>
            <person name="Knowles D.P."/>
            <person name="Brayton K.A."/>
        </authorList>
    </citation>
    <scope>NUCLEOTIDE SEQUENCE [LARGE SCALE GENOMIC DNA]</scope>
    <source>
        <strain evidence="12 13">WA</strain>
    </source>
</reference>
<dbReference type="EMBL" id="CP001669">
    <property type="protein sequence ID" value="AFZ79364.1"/>
    <property type="molecule type" value="Genomic_DNA"/>
</dbReference>
<evidence type="ECO:0000256" key="6">
    <source>
        <dbReference type="ARBA" id="ARBA00022824"/>
    </source>
</evidence>
<feature type="chain" id="PRO_5003939294" description="Signal peptide-containing protein" evidence="11">
    <location>
        <begin position="19"/>
        <end position="395"/>
    </location>
</feature>
<dbReference type="GO" id="GO:0071763">
    <property type="term" value="P:nuclear membrane organization"/>
    <property type="evidence" value="ECO:0007669"/>
    <property type="project" value="TreeGrafter"/>
</dbReference>
<dbReference type="GO" id="GO:0005789">
    <property type="term" value="C:endoplasmic reticulum membrane"/>
    <property type="evidence" value="ECO:0007669"/>
    <property type="project" value="UniProtKB-SubCell"/>
</dbReference>
<evidence type="ECO:0000313" key="13">
    <source>
        <dbReference type="Proteomes" id="UP000031512"/>
    </source>
</evidence>
<evidence type="ECO:0000256" key="8">
    <source>
        <dbReference type="ARBA" id="ARBA00023136"/>
    </source>
</evidence>
<dbReference type="RefSeq" id="XP_004829030.1">
    <property type="nucleotide sequence ID" value="XM_004828973.1"/>
</dbReference>
<keyword evidence="7 10" id="KW-1133">Transmembrane helix</keyword>
<feature type="transmembrane region" description="Helical" evidence="10">
    <location>
        <begin position="326"/>
        <end position="346"/>
    </location>
</feature>
<keyword evidence="8 10" id="KW-0472">Membrane</keyword>
<name>L0AWU1_THEEQ</name>
<evidence type="ECO:0000256" key="4">
    <source>
        <dbReference type="ARBA" id="ARBA00006627"/>
    </source>
</evidence>
<feature type="signal peptide" evidence="11">
    <location>
        <begin position="1"/>
        <end position="18"/>
    </location>
</feature>
<evidence type="ECO:0008006" key="14">
    <source>
        <dbReference type="Google" id="ProtNLM"/>
    </source>
</evidence>
<dbReference type="eggNOG" id="ENOG502SDGI">
    <property type="taxonomic scope" value="Eukaryota"/>
</dbReference>
<keyword evidence="5 10" id="KW-0812">Transmembrane</keyword>